<keyword evidence="2" id="KW-1003">Cell membrane</keyword>
<keyword evidence="3 7" id="KW-0812">Transmembrane</keyword>
<dbReference type="Pfam" id="PF02687">
    <property type="entry name" value="FtsX"/>
    <property type="match status" value="1"/>
</dbReference>
<comment type="caution">
    <text evidence="10">The sequence shown here is derived from an EMBL/GenBank/DDBJ whole genome shotgun (WGS) entry which is preliminary data.</text>
</comment>
<dbReference type="InterPro" id="IPR003838">
    <property type="entry name" value="ABC3_permease_C"/>
</dbReference>
<dbReference type="Proteomes" id="UP000617426">
    <property type="component" value="Unassembled WGS sequence"/>
</dbReference>
<evidence type="ECO:0000256" key="7">
    <source>
        <dbReference type="SAM" id="Phobius"/>
    </source>
</evidence>
<evidence type="ECO:0000256" key="6">
    <source>
        <dbReference type="ARBA" id="ARBA00038076"/>
    </source>
</evidence>
<feature type="transmembrane region" description="Helical" evidence="7">
    <location>
        <begin position="20"/>
        <end position="44"/>
    </location>
</feature>
<dbReference type="InterPro" id="IPR025857">
    <property type="entry name" value="MacB_PCD"/>
</dbReference>
<feature type="transmembrane region" description="Helical" evidence="7">
    <location>
        <begin position="329"/>
        <end position="357"/>
    </location>
</feature>
<keyword evidence="4 7" id="KW-1133">Transmembrane helix</keyword>
<dbReference type="EMBL" id="JACHMK010000001">
    <property type="protein sequence ID" value="MBB6335252.1"/>
    <property type="molecule type" value="Genomic_DNA"/>
</dbReference>
<name>A0A923E5M4_9ACTO</name>
<keyword evidence="11" id="KW-1185">Reference proteome</keyword>
<protein>
    <submittedName>
        <fullName evidence="10">ABC transport system permease protein</fullName>
    </submittedName>
</protein>
<keyword evidence="5 7" id="KW-0472">Membrane</keyword>
<dbReference type="GO" id="GO:0022857">
    <property type="term" value="F:transmembrane transporter activity"/>
    <property type="evidence" value="ECO:0007669"/>
    <property type="project" value="TreeGrafter"/>
</dbReference>
<proteinExistence type="inferred from homology"/>
<comment type="similarity">
    <text evidence="6">Belongs to the ABC-4 integral membrane protein family.</text>
</comment>
<dbReference type="PANTHER" id="PTHR30572:SF4">
    <property type="entry name" value="ABC TRANSPORTER PERMEASE YTRF"/>
    <property type="match status" value="1"/>
</dbReference>
<dbReference type="RefSeq" id="WP_184453546.1">
    <property type="nucleotide sequence ID" value="NZ_JACHMK010000001.1"/>
</dbReference>
<evidence type="ECO:0000259" key="9">
    <source>
        <dbReference type="Pfam" id="PF12704"/>
    </source>
</evidence>
<sequence>MTSPLPLLREIRASALAQRLASLVVGLIMAIATASVIATAGYAAGRQQQILSTIDDMGTRSLTIRTAQSDSPLTLGLANALAGYDIVAQTTAFSEVFDVSARTDSGAPRVSARRVYGRWATEREDRLDKSHPPVPVRAIASPGVLDRLGLAPSGGAVRTIDDGPEFQVVAEEALPEFLDDYVPTILIPTRADPTTPVASILIVADSAANLPFVERLVIDHLSGIPSSTYTLASSQQFAALRTALDGSLTSSNRTLILATLTIAAVSAMIVVWGTVLMRRKDFGRRRALGATRTTILVLTIGQVALASIVGAFLGTGAGLVLLLARGAPLPGGAFVCAGASALVLSSCTLAVLPAAWASARDPLHELRVP</sequence>
<dbReference type="GO" id="GO:0005886">
    <property type="term" value="C:plasma membrane"/>
    <property type="evidence" value="ECO:0007669"/>
    <property type="project" value="UniProtKB-SubCell"/>
</dbReference>
<evidence type="ECO:0000313" key="11">
    <source>
        <dbReference type="Proteomes" id="UP000617426"/>
    </source>
</evidence>
<evidence type="ECO:0000256" key="2">
    <source>
        <dbReference type="ARBA" id="ARBA00022475"/>
    </source>
</evidence>
<dbReference type="AlphaFoldDB" id="A0A923E5M4"/>
<reference evidence="10" key="1">
    <citation type="submission" date="2020-08" db="EMBL/GenBank/DDBJ databases">
        <title>Sequencing the genomes of 1000 actinobacteria strains.</title>
        <authorList>
            <person name="Klenk H.-P."/>
        </authorList>
    </citation>
    <scope>NUCLEOTIDE SEQUENCE</scope>
    <source>
        <strain evidence="10">DSM 10695</strain>
    </source>
</reference>
<dbReference type="InterPro" id="IPR050250">
    <property type="entry name" value="Macrolide_Exporter_MacB"/>
</dbReference>
<evidence type="ECO:0000313" key="10">
    <source>
        <dbReference type="EMBL" id="MBB6335252.1"/>
    </source>
</evidence>
<dbReference type="Pfam" id="PF12704">
    <property type="entry name" value="MacB_PCD"/>
    <property type="match status" value="1"/>
</dbReference>
<feature type="domain" description="ABC3 transporter permease C-terminal" evidence="8">
    <location>
        <begin position="255"/>
        <end position="324"/>
    </location>
</feature>
<organism evidence="10 11">
    <name type="scientific">Schaalia hyovaginalis</name>
    <dbReference type="NCBI Taxonomy" id="29316"/>
    <lineage>
        <taxon>Bacteria</taxon>
        <taxon>Bacillati</taxon>
        <taxon>Actinomycetota</taxon>
        <taxon>Actinomycetes</taxon>
        <taxon>Actinomycetales</taxon>
        <taxon>Actinomycetaceae</taxon>
        <taxon>Schaalia</taxon>
    </lineage>
</organism>
<evidence type="ECO:0000256" key="4">
    <source>
        <dbReference type="ARBA" id="ARBA00022989"/>
    </source>
</evidence>
<gene>
    <name evidence="10" type="ORF">HD592_001817</name>
</gene>
<evidence type="ECO:0000259" key="8">
    <source>
        <dbReference type="Pfam" id="PF02687"/>
    </source>
</evidence>
<evidence type="ECO:0000256" key="1">
    <source>
        <dbReference type="ARBA" id="ARBA00004651"/>
    </source>
</evidence>
<feature type="transmembrane region" description="Helical" evidence="7">
    <location>
        <begin position="255"/>
        <end position="275"/>
    </location>
</feature>
<evidence type="ECO:0000256" key="5">
    <source>
        <dbReference type="ARBA" id="ARBA00023136"/>
    </source>
</evidence>
<accession>A0A923E5M4</accession>
<dbReference type="PANTHER" id="PTHR30572">
    <property type="entry name" value="MEMBRANE COMPONENT OF TRANSPORTER-RELATED"/>
    <property type="match status" value="1"/>
</dbReference>
<evidence type="ECO:0000256" key="3">
    <source>
        <dbReference type="ARBA" id="ARBA00022692"/>
    </source>
</evidence>
<comment type="subcellular location">
    <subcellularLocation>
        <location evidence="1">Cell membrane</location>
        <topology evidence="1">Multi-pass membrane protein</topology>
    </subcellularLocation>
</comment>
<feature type="domain" description="MacB-like periplasmic core" evidence="9">
    <location>
        <begin position="27"/>
        <end position="211"/>
    </location>
</feature>
<feature type="transmembrane region" description="Helical" evidence="7">
    <location>
        <begin position="295"/>
        <end position="323"/>
    </location>
</feature>